<proteinExistence type="predicted"/>
<feature type="region of interest" description="Disordered" evidence="1">
    <location>
        <begin position="216"/>
        <end position="248"/>
    </location>
</feature>
<dbReference type="InterPro" id="IPR005135">
    <property type="entry name" value="Endo/exonuclease/phosphatase"/>
</dbReference>
<reference evidence="4" key="1">
    <citation type="submission" date="2020-11" db="EMBL/GenBank/DDBJ databases">
        <authorList>
            <person name="Tran Van P."/>
        </authorList>
    </citation>
    <scope>NUCLEOTIDE SEQUENCE</scope>
</reference>
<dbReference type="GO" id="GO:0003824">
    <property type="term" value="F:catalytic activity"/>
    <property type="evidence" value="ECO:0007669"/>
    <property type="project" value="InterPro"/>
</dbReference>
<feature type="region of interest" description="Disordered" evidence="1">
    <location>
        <begin position="139"/>
        <end position="199"/>
    </location>
</feature>
<feature type="domain" description="Endonuclease/exonuclease/phosphatase" evidence="3">
    <location>
        <begin position="272"/>
        <end position="410"/>
    </location>
</feature>
<evidence type="ECO:0000313" key="4">
    <source>
        <dbReference type="EMBL" id="CAD7194249.1"/>
    </source>
</evidence>
<evidence type="ECO:0000256" key="2">
    <source>
        <dbReference type="SAM" id="SignalP"/>
    </source>
</evidence>
<feature type="signal peptide" evidence="2">
    <location>
        <begin position="1"/>
        <end position="18"/>
    </location>
</feature>
<organism evidence="4">
    <name type="scientific">Timema douglasi</name>
    <name type="common">Walking stick</name>
    <dbReference type="NCBI Taxonomy" id="61478"/>
    <lineage>
        <taxon>Eukaryota</taxon>
        <taxon>Metazoa</taxon>
        <taxon>Ecdysozoa</taxon>
        <taxon>Arthropoda</taxon>
        <taxon>Hexapoda</taxon>
        <taxon>Insecta</taxon>
        <taxon>Pterygota</taxon>
        <taxon>Neoptera</taxon>
        <taxon>Polyneoptera</taxon>
        <taxon>Phasmatodea</taxon>
        <taxon>Timematodea</taxon>
        <taxon>Timematoidea</taxon>
        <taxon>Timematidae</taxon>
        <taxon>Timema</taxon>
    </lineage>
</organism>
<feature type="compositionally biased region" description="Polar residues" evidence="1">
    <location>
        <begin position="218"/>
        <end position="230"/>
    </location>
</feature>
<dbReference type="SUPFAM" id="SSF56219">
    <property type="entry name" value="DNase I-like"/>
    <property type="match status" value="1"/>
</dbReference>
<dbReference type="Pfam" id="PF03372">
    <property type="entry name" value="Exo_endo_phos"/>
    <property type="match status" value="1"/>
</dbReference>
<dbReference type="Gene3D" id="3.60.10.10">
    <property type="entry name" value="Endonuclease/exonuclease/phosphatase"/>
    <property type="match status" value="1"/>
</dbReference>
<feature type="region of interest" description="Disordered" evidence="1">
    <location>
        <begin position="79"/>
        <end position="105"/>
    </location>
</feature>
<dbReference type="InterPro" id="IPR036691">
    <property type="entry name" value="Endo/exonu/phosph_ase_sf"/>
</dbReference>
<feature type="chain" id="PRO_5031159313" description="Endonuclease/exonuclease/phosphatase domain-containing protein" evidence="2">
    <location>
        <begin position="19"/>
        <end position="623"/>
    </location>
</feature>
<name>A0A7R8VAR9_TIMDO</name>
<evidence type="ECO:0000256" key="1">
    <source>
        <dbReference type="SAM" id="MobiDB-lite"/>
    </source>
</evidence>
<evidence type="ECO:0000259" key="3">
    <source>
        <dbReference type="Pfam" id="PF03372"/>
    </source>
</evidence>
<keyword evidence="2" id="KW-0732">Signal</keyword>
<dbReference type="EMBL" id="OA564417">
    <property type="protein sequence ID" value="CAD7194249.1"/>
    <property type="molecule type" value="Genomic_DNA"/>
</dbReference>
<feature type="compositionally biased region" description="Basic and acidic residues" evidence="1">
    <location>
        <begin position="181"/>
        <end position="192"/>
    </location>
</feature>
<gene>
    <name evidence="4" type="ORF">TDIB3V08_LOCUS676</name>
</gene>
<accession>A0A7R8VAR9</accession>
<dbReference type="AlphaFoldDB" id="A0A7R8VAR9"/>
<protein>
    <recommendedName>
        <fullName evidence="3">Endonuclease/exonuclease/phosphatase domain-containing protein</fullName>
    </recommendedName>
</protein>
<sequence>MTYLLWVILDMIHYPVGSEVDPNVAYCFQFTWMGPLYDNSTTNNSTCSDLTFEACKKPLVVTIYELCLRMEPTVKKKKKKGVSVGVGRRPPDEARKKLGASGGGSAVKSRLVLPVLSGGVESFHSRGLKAPPIRKELVPGGKWSTTSPKAGALAAAAPSRGNKPVVAAEASGAAPIPGAERAADRVERESPSGDKSTLSRANKAGVIPQFTGEVGALHSQTGDGSGSPQVTRGERAASHSWPVSPSGDVSALSRANITASVPSPTTGEVGAVESFLAKHRVDVVLLGETHLRSATRFSLAEFICHRSDQAGYVGRVRIISIYFPPDRRYDRATGADMEVLLQGTTPDLIGGDFNAKHPSWGSRIMCARGGLLCDVIDLHGLVALGPPTPTHFPSNPGFLPDVLDFVVFREIRRRPPEKPDLKRTDLGQVYKCVEREVGTHPYLSNSGGNRSWCGVHNFRHQGVAHDQTPPNTTTLWENYNSHVACKMAKGHVCAKWIYSFSGAEAIVVVRCPFKGVGLGGKVSAPDPGERAWVPLSLEVSHRLSNPDYVIIYFVEYITYLCTKITIDSQSAMTSGCLEQTEGSYVKKVCACRSYAGQTPCNSASHPIANIIILLVTAITILHA</sequence>